<dbReference type="AlphaFoldDB" id="A0A1G2QJB2"/>
<comment type="similarity">
    <text evidence="1 2">Belongs to the UPF0102 family.</text>
</comment>
<evidence type="ECO:0000256" key="2">
    <source>
        <dbReference type="HAMAP-Rule" id="MF_00048"/>
    </source>
</evidence>
<dbReference type="PANTHER" id="PTHR34039:SF1">
    <property type="entry name" value="UPF0102 PROTEIN YRAN"/>
    <property type="match status" value="1"/>
</dbReference>
<evidence type="ECO:0000313" key="4">
    <source>
        <dbReference type="Proteomes" id="UP000177838"/>
    </source>
</evidence>
<evidence type="ECO:0000256" key="1">
    <source>
        <dbReference type="ARBA" id="ARBA00006738"/>
    </source>
</evidence>
<dbReference type="HAMAP" id="MF_00048">
    <property type="entry name" value="UPF0102"/>
    <property type="match status" value="1"/>
</dbReference>
<dbReference type="SUPFAM" id="SSF52980">
    <property type="entry name" value="Restriction endonuclease-like"/>
    <property type="match status" value="1"/>
</dbReference>
<dbReference type="Pfam" id="PF02021">
    <property type="entry name" value="UPF0102"/>
    <property type="match status" value="1"/>
</dbReference>
<name>A0A1G2QJB2_9BACT</name>
<dbReference type="Proteomes" id="UP000177838">
    <property type="component" value="Unassembled WGS sequence"/>
</dbReference>
<accession>A0A1G2QJB2</accession>
<dbReference type="GO" id="GO:0003676">
    <property type="term" value="F:nucleic acid binding"/>
    <property type="evidence" value="ECO:0007669"/>
    <property type="project" value="InterPro"/>
</dbReference>
<sequence>MTAKARLGALGEQVAAKYLKQAGFKVVAQNYRKPWGEIDLVATKGGNLHFVEVKTVTKAENVLHETGEQGDDYEPADNIHPWKLKRLARAMESFMLDQNIPEEVDYQLDAILVYLSPKEQVLKIEYLPDIF</sequence>
<dbReference type="Gene3D" id="3.40.1350.10">
    <property type="match status" value="1"/>
</dbReference>
<dbReference type="InterPro" id="IPR011335">
    <property type="entry name" value="Restrct_endonuc-II-like"/>
</dbReference>
<proteinExistence type="inferred from homology"/>
<gene>
    <name evidence="3" type="ORF">A2589_00580</name>
</gene>
<evidence type="ECO:0000313" key="3">
    <source>
        <dbReference type="EMBL" id="OHA60159.1"/>
    </source>
</evidence>
<comment type="caution">
    <text evidence="3">The sequence shown here is derived from an EMBL/GenBank/DDBJ whole genome shotgun (WGS) entry which is preliminary data.</text>
</comment>
<dbReference type="InterPro" id="IPR011856">
    <property type="entry name" value="tRNA_endonuc-like_dom_sf"/>
</dbReference>
<dbReference type="PANTHER" id="PTHR34039">
    <property type="entry name" value="UPF0102 PROTEIN YRAN"/>
    <property type="match status" value="1"/>
</dbReference>
<dbReference type="InterPro" id="IPR003509">
    <property type="entry name" value="UPF0102_YraN-like"/>
</dbReference>
<dbReference type="EMBL" id="MHTK01000002">
    <property type="protein sequence ID" value="OHA60159.1"/>
    <property type="molecule type" value="Genomic_DNA"/>
</dbReference>
<protein>
    <recommendedName>
        <fullName evidence="2">UPF0102 protein A2589_00580</fullName>
    </recommendedName>
</protein>
<organism evidence="3 4">
    <name type="scientific">Candidatus Vogelbacteria bacterium RIFOXYD1_FULL_46_19</name>
    <dbReference type="NCBI Taxonomy" id="1802439"/>
    <lineage>
        <taxon>Bacteria</taxon>
        <taxon>Candidatus Vogeliibacteriota</taxon>
    </lineage>
</organism>
<reference evidence="3 4" key="1">
    <citation type="journal article" date="2016" name="Nat. Commun.">
        <title>Thousands of microbial genomes shed light on interconnected biogeochemical processes in an aquifer system.</title>
        <authorList>
            <person name="Anantharaman K."/>
            <person name="Brown C.T."/>
            <person name="Hug L.A."/>
            <person name="Sharon I."/>
            <person name="Castelle C.J."/>
            <person name="Probst A.J."/>
            <person name="Thomas B.C."/>
            <person name="Singh A."/>
            <person name="Wilkins M.J."/>
            <person name="Karaoz U."/>
            <person name="Brodie E.L."/>
            <person name="Williams K.H."/>
            <person name="Hubbard S.S."/>
            <person name="Banfield J.F."/>
        </authorList>
    </citation>
    <scope>NUCLEOTIDE SEQUENCE [LARGE SCALE GENOMIC DNA]</scope>
</reference>